<keyword evidence="2" id="KW-0812">Transmembrane</keyword>
<name>A0A2J5HLT4_9EURO</name>
<evidence type="ECO:0000256" key="2">
    <source>
        <dbReference type="SAM" id="Phobius"/>
    </source>
</evidence>
<dbReference type="EMBL" id="KZ559582">
    <property type="protein sequence ID" value="PLN78139.1"/>
    <property type="molecule type" value="Genomic_DNA"/>
</dbReference>
<dbReference type="AlphaFoldDB" id="A0A2J5HLT4"/>
<feature type="transmembrane region" description="Helical" evidence="2">
    <location>
        <begin position="90"/>
        <end position="111"/>
    </location>
</feature>
<feature type="compositionally biased region" description="Low complexity" evidence="1">
    <location>
        <begin position="21"/>
        <end position="39"/>
    </location>
</feature>
<evidence type="ECO:0000313" key="3">
    <source>
        <dbReference type="EMBL" id="PLN78139.1"/>
    </source>
</evidence>
<keyword evidence="2" id="KW-1133">Transmembrane helix</keyword>
<organism evidence="3 4">
    <name type="scientific">Aspergillus taichungensis</name>
    <dbReference type="NCBI Taxonomy" id="482145"/>
    <lineage>
        <taxon>Eukaryota</taxon>
        <taxon>Fungi</taxon>
        <taxon>Dikarya</taxon>
        <taxon>Ascomycota</taxon>
        <taxon>Pezizomycotina</taxon>
        <taxon>Eurotiomycetes</taxon>
        <taxon>Eurotiomycetidae</taxon>
        <taxon>Eurotiales</taxon>
        <taxon>Aspergillaceae</taxon>
        <taxon>Aspergillus</taxon>
        <taxon>Aspergillus subgen. Circumdati</taxon>
    </lineage>
</organism>
<proteinExistence type="predicted"/>
<protein>
    <submittedName>
        <fullName evidence="3">Uncharacterized protein</fullName>
    </submittedName>
</protein>
<keyword evidence="4" id="KW-1185">Reference proteome</keyword>
<evidence type="ECO:0000313" key="4">
    <source>
        <dbReference type="Proteomes" id="UP000235023"/>
    </source>
</evidence>
<feature type="region of interest" description="Disordered" evidence="1">
    <location>
        <begin position="16"/>
        <end position="39"/>
    </location>
</feature>
<sequence length="166" mass="18479">MFFFNHFVEHTVVPNSKQDDTTSSPFSSTSSSSSCTTTSTDPLLVHWTKDFYGRFIVERPRTTVTDCHRLNDDRPKQTTMLSALRNRERVVAPAAILFVMLWVALVGVGLVEAASYLWEKWAGAEEPPAESVEDGDVWDEVTIGVVPVENVDEERGGLGDLKVAIF</sequence>
<evidence type="ECO:0000256" key="1">
    <source>
        <dbReference type="SAM" id="MobiDB-lite"/>
    </source>
</evidence>
<accession>A0A2J5HLT4</accession>
<dbReference type="OrthoDB" id="4506303at2759"/>
<reference evidence="4" key="1">
    <citation type="submission" date="2017-12" db="EMBL/GenBank/DDBJ databases">
        <authorList>
            <consortium name="DOE Joint Genome Institute"/>
            <person name="Mondo S.J."/>
            <person name="Kjaerbolling I."/>
            <person name="Vesth T.C."/>
            <person name="Frisvad J.C."/>
            <person name="Nybo J.L."/>
            <person name="Theobald S."/>
            <person name="Kuo A."/>
            <person name="Bowyer P."/>
            <person name="Matsuda Y."/>
            <person name="Lyhne E.K."/>
            <person name="Kogle M.E."/>
            <person name="Clum A."/>
            <person name="Lipzen A."/>
            <person name="Salamov A."/>
            <person name="Ngan C.Y."/>
            <person name="Daum C."/>
            <person name="Chiniquy J."/>
            <person name="Barry K."/>
            <person name="LaButti K."/>
            <person name="Haridas S."/>
            <person name="Simmons B.A."/>
            <person name="Magnuson J.K."/>
            <person name="Mortensen U.H."/>
            <person name="Larsen T.O."/>
            <person name="Grigoriev I.V."/>
            <person name="Baker S.E."/>
            <person name="Andersen M.R."/>
            <person name="Nordberg H.P."/>
            <person name="Cantor M.N."/>
            <person name="Hua S.X."/>
        </authorList>
    </citation>
    <scope>NUCLEOTIDE SEQUENCE [LARGE SCALE GENOMIC DNA]</scope>
    <source>
        <strain evidence="4">IBT 19404</strain>
    </source>
</reference>
<keyword evidence="2" id="KW-0472">Membrane</keyword>
<dbReference type="Proteomes" id="UP000235023">
    <property type="component" value="Unassembled WGS sequence"/>
</dbReference>
<gene>
    <name evidence="3" type="ORF">BDW42DRAFT_175485</name>
</gene>